<name>A0A7Z0DTC6_9ACTN</name>
<evidence type="ECO:0000256" key="5">
    <source>
        <dbReference type="PIRSR" id="PIRSR634603-1"/>
    </source>
</evidence>
<evidence type="ECO:0000256" key="1">
    <source>
        <dbReference type="ARBA" id="ARBA00008031"/>
    </source>
</evidence>
<feature type="binding site" evidence="6">
    <location>
        <position position="193"/>
    </location>
    <ligand>
        <name>substrate</name>
    </ligand>
</feature>
<feature type="binding site" evidence="6">
    <location>
        <position position="27"/>
    </location>
    <ligand>
        <name>substrate</name>
    </ligand>
</feature>
<dbReference type="GO" id="GO:0016855">
    <property type="term" value="F:racemase and epimerase activity, acting on amino acids and derivatives"/>
    <property type="evidence" value="ECO:0007669"/>
    <property type="project" value="UniProtKB-UniRule"/>
</dbReference>
<feature type="binding site" evidence="6">
    <location>
        <position position="352"/>
    </location>
    <ligand>
        <name>substrate</name>
    </ligand>
</feature>
<dbReference type="SUPFAM" id="SSF51604">
    <property type="entry name" value="Enolase C-terminal domain-like"/>
    <property type="match status" value="1"/>
</dbReference>
<evidence type="ECO:0000313" key="11">
    <source>
        <dbReference type="Proteomes" id="UP000564496"/>
    </source>
</evidence>
<comment type="caution">
    <text evidence="10">The sequence shown here is derived from an EMBL/GenBank/DDBJ whole genome shotgun (WGS) entry which is preliminary data.</text>
</comment>
<dbReference type="PANTHER" id="PTHR48073:SF2">
    <property type="entry name" value="O-SUCCINYLBENZOATE SYNTHASE"/>
    <property type="match status" value="1"/>
</dbReference>
<dbReference type="CDD" id="cd03319">
    <property type="entry name" value="L-Ala-DL-Glu_epimerase"/>
    <property type="match status" value="1"/>
</dbReference>
<sequence length="390" mass="40696">MSSPRIVAVHTQRVRVPLHTPFVTALRRTDFAETVVVNVEDSDGCVGWGEAPQVWKVTGESLAGSAAALEGPMSDVLVGADADLSSAGLVQGAVVGNRSAKMAADIALHDLVARRDGVSMVEHLDVLVSTRLRLAAPAAQPTPSPRWLSPASASEPVSKPTHLLTDMTLSVGTPAELAEAATARARDGFTTLKIKVGTDAAGDAERVLAVREAAPGCVLRLDANTGWRADEAVAVLSTLADKDVELEFVEQPVARRDLEAMAYVRRHQPYKILADESVFDLEDLVDVIRAGAADAINVKLAKCGGITPAIELLEVAKQHGLGRLVGCMMESHLGIGAAAALVAAAGIPGEQDLDAGWWAKTSPYAGGITYDGSSIVFPQANGLGIEGVLT</sequence>
<dbReference type="Pfam" id="PF13378">
    <property type="entry name" value="MR_MLE_C"/>
    <property type="match status" value="1"/>
</dbReference>
<dbReference type="Gene3D" id="3.20.20.120">
    <property type="entry name" value="Enolase-like C-terminal domain"/>
    <property type="match status" value="1"/>
</dbReference>
<dbReference type="RefSeq" id="WP_179661234.1">
    <property type="nucleotide sequence ID" value="NZ_JACBZR010000001.1"/>
</dbReference>
<feature type="binding site" evidence="7">
    <location>
        <position position="222"/>
    </location>
    <ligand>
        <name>Mg(2+)</name>
        <dbReference type="ChEBI" id="CHEBI:18420"/>
    </ligand>
</feature>
<protein>
    <recommendedName>
        <fullName evidence="8">Dipeptide epimerase</fullName>
        <ecNumber evidence="8">5.1.1.-</ecNumber>
    </recommendedName>
</protein>
<feature type="binding site" evidence="6">
    <location>
        <position position="327"/>
    </location>
    <ligand>
        <name>substrate</name>
    </ligand>
</feature>
<evidence type="ECO:0000256" key="2">
    <source>
        <dbReference type="ARBA" id="ARBA00022723"/>
    </source>
</evidence>
<comment type="cofactor">
    <cofactor evidence="7 8">
        <name>Mg(2+)</name>
        <dbReference type="ChEBI" id="CHEBI:18420"/>
    </cofactor>
    <text evidence="7 8">Binds 1 Mg(2+) ion per subunit.</text>
</comment>
<keyword evidence="4 8" id="KW-0413">Isomerase</keyword>
<evidence type="ECO:0000259" key="9">
    <source>
        <dbReference type="SMART" id="SM00922"/>
    </source>
</evidence>
<feature type="binding site" evidence="7">
    <location>
        <position position="250"/>
    </location>
    <ligand>
        <name>Mg(2+)</name>
        <dbReference type="ChEBI" id="CHEBI:18420"/>
    </ligand>
</feature>
<keyword evidence="11" id="KW-1185">Reference proteome</keyword>
<dbReference type="InterPro" id="IPR029065">
    <property type="entry name" value="Enolase_C-like"/>
</dbReference>
<dbReference type="InterPro" id="IPR013341">
    <property type="entry name" value="Mandelate_racemase_N_dom"/>
</dbReference>
<feature type="binding site" evidence="6">
    <location>
        <position position="168"/>
    </location>
    <ligand>
        <name>substrate</name>
    </ligand>
</feature>
<feature type="active site" description="Proton acceptor; specific for (R)-substrate epimerization" evidence="5">
    <location>
        <position position="195"/>
    </location>
</feature>
<dbReference type="InterPro" id="IPR013342">
    <property type="entry name" value="Mandelate_racemase_C"/>
</dbReference>
<dbReference type="Proteomes" id="UP000564496">
    <property type="component" value="Unassembled WGS sequence"/>
</dbReference>
<dbReference type="InterPro" id="IPR036849">
    <property type="entry name" value="Enolase-like_C_sf"/>
</dbReference>
<dbReference type="SMART" id="SM00922">
    <property type="entry name" value="MR_MLE"/>
    <property type="match status" value="1"/>
</dbReference>
<dbReference type="SUPFAM" id="SSF54826">
    <property type="entry name" value="Enolase N-terminal domain-like"/>
    <property type="match status" value="1"/>
</dbReference>
<dbReference type="Pfam" id="PF02746">
    <property type="entry name" value="MR_MLE_N"/>
    <property type="match status" value="1"/>
</dbReference>
<comment type="similarity">
    <text evidence="1 8">Belongs to the mandelate racemase/muconate lactonizing enzyme family.</text>
</comment>
<gene>
    <name evidence="10" type="ORF">BJ988_005781</name>
</gene>
<proteinExistence type="inferred from homology"/>
<feature type="binding site" evidence="7">
    <location>
        <position position="275"/>
    </location>
    <ligand>
        <name>Mg(2+)</name>
        <dbReference type="ChEBI" id="CHEBI:18420"/>
    </ligand>
</feature>
<reference evidence="10 11" key="1">
    <citation type="submission" date="2020-07" db="EMBL/GenBank/DDBJ databases">
        <title>Sequencing the genomes of 1000 actinobacteria strains.</title>
        <authorList>
            <person name="Klenk H.-P."/>
        </authorList>
    </citation>
    <scope>NUCLEOTIDE SEQUENCE [LARGE SCALE GENOMIC DNA]</scope>
    <source>
        <strain evidence="10 11">DSM 26487</strain>
    </source>
</reference>
<organism evidence="10 11">
    <name type="scientific">Nocardioides panzhihuensis</name>
    <dbReference type="NCBI Taxonomy" id="860243"/>
    <lineage>
        <taxon>Bacteria</taxon>
        <taxon>Bacillati</taxon>
        <taxon>Actinomycetota</taxon>
        <taxon>Actinomycetes</taxon>
        <taxon>Propionibacteriales</taxon>
        <taxon>Nocardioidaceae</taxon>
        <taxon>Nocardioides</taxon>
    </lineage>
</organism>
<evidence type="ECO:0000256" key="7">
    <source>
        <dbReference type="PIRSR" id="PIRSR634603-3"/>
    </source>
</evidence>
<keyword evidence="3 7" id="KW-0460">Magnesium</keyword>
<keyword evidence="2 7" id="KW-0479">Metal-binding</keyword>
<evidence type="ECO:0000256" key="8">
    <source>
        <dbReference type="RuleBase" id="RU366006"/>
    </source>
</evidence>
<dbReference type="SFLD" id="SFLDS00001">
    <property type="entry name" value="Enolase"/>
    <property type="match status" value="1"/>
</dbReference>
<evidence type="ECO:0000256" key="6">
    <source>
        <dbReference type="PIRSR" id="PIRSR634603-2"/>
    </source>
</evidence>
<dbReference type="PANTHER" id="PTHR48073">
    <property type="entry name" value="O-SUCCINYLBENZOATE SYNTHASE-RELATED"/>
    <property type="match status" value="1"/>
</dbReference>
<dbReference type="AlphaFoldDB" id="A0A7Z0DTC6"/>
<feature type="domain" description="Mandelate racemase/muconate lactonizing enzyme C-terminal" evidence="9">
    <location>
        <begin position="174"/>
        <end position="271"/>
    </location>
</feature>
<dbReference type="Gene3D" id="3.30.390.10">
    <property type="entry name" value="Enolase-like, N-terminal domain"/>
    <property type="match status" value="1"/>
</dbReference>
<dbReference type="InterPro" id="IPR029017">
    <property type="entry name" value="Enolase-like_N"/>
</dbReference>
<evidence type="ECO:0000313" key="10">
    <source>
        <dbReference type="EMBL" id="NYI81133.1"/>
    </source>
</evidence>
<feature type="binding site" evidence="6">
    <location>
        <position position="329"/>
    </location>
    <ligand>
        <name>substrate</name>
    </ligand>
</feature>
<evidence type="ECO:0000256" key="4">
    <source>
        <dbReference type="ARBA" id="ARBA00023235"/>
    </source>
</evidence>
<dbReference type="SFLD" id="SFLDG00180">
    <property type="entry name" value="muconate_cycloisomerase"/>
    <property type="match status" value="1"/>
</dbReference>
<dbReference type="SFLD" id="SFLDF00009">
    <property type="entry name" value="o-succinylbenzoate_synthase"/>
    <property type="match status" value="1"/>
</dbReference>
<dbReference type="GO" id="GO:0046872">
    <property type="term" value="F:metal ion binding"/>
    <property type="evidence" value="ECO:0007669"/>
    <property type="project" value="UniProtKB-KW"/>
</dbReference>
<feature type="active site" description="Proton acceptor; specific for (S)-substrate epimerization" evidence="5">
    <location>
        <position position="299"/>
    </location>
</feature>
<evidence type="ECO:0000256" key="3">
    <source>
        <dbReference type="ARBA" id="ARBA00022842"/>
    </source>
</evidence>
<dbReference type="EMBL" id="JACBZR010000001">
    <property type="protein sequence ID" value="NYI81133.1"/>
    <property type="molecule type" value="Genomic_DNA"/>
</dbReference>
<accession>A0A7Z0DTC6</accession>
<feature type="binding site" evidence="6">
    <location>
        <position position="354"/>
    </location>
    <ligand>
        <name>substrate</name>
    </ligand>
</feature>
<dbReference type="InterPro" id="IPR034603">
    <property type="entry name" value="Dipeptide_epimerase"/>
</dbReference>
<dbReference type="EC" id="5.1.1.-" evidence="8"/>